<reference evidence="1 2" key="1">
    <citation type="submission" date="2019-06" db="EMBL/GenBank/DDBJ databases">
        <title>Metagenome assembled Genome of Spiribacter salinus SL48-SHIP from the microbial mat of Salt Lake 48 (Novosibirsk region, Russia).</title>
        <authorList>
            <person name="Shipova A."/>
            <person name="Rozanov A.S."/>
            <person name="Bryanskaya A.V."/>
            <person name="Peltek S.E."/>
        </authorList>
    </citation>
    <scope>NUCLEOTIDE SEQUENCE [LARGE SCALE GENOMIC DNA]</scope>
    <source>
        <strain evidence="1">SL48-SHIP-2</strain>
    </source>
</reference>
<evidence type="ECO:0000313" key="1">
    <source>
        <dbReference type="EMBL" id="TQE99446.1"/>
    </source>
</evidence>
<dbReference type="EMBL" id="VIFK01000061">
    <property type="protein sequence ID" value="TQE99446.1"/>
    <property type="molecule type" value="Genomic_DNA"/>
</dbReference>
<gene>
    <name evidence="1" type="ORF">FKY71_08590</name>
</gene>
<dbReference type="Proteomes" id="UP000315400">
    <property type="component" value="Unassembled WGS sequence"/>
</dbReference>
<proteinExistence type="predicted"/>
<evidence type="ECO:0000313" key="2">
    <source>
        <dbReference type="Proteomes" id="UP000315400"/>
    </source>
</evidence>
<organism evidence="1 2">
    <name type="scientific">Spiribacter salinus</name>
    <dbReference type="NCBI Taxonomy" id="1335746"/>
    <lineage>
        <taxon>Bacteria</taxon>
        <taxon>Pseudomonadati</taxon>
        <taxon>Pseudomonadota</taxon>
        <taxon>Gammaproteobacteria</taxon>
        <taxon>Chromatiales</taxon>
        <taxon>Ectothiorhodospiraceae</taxon>
        <taxon>Spiribacter</taxon>
    </lineage>
</organism>
<dbReference type="AlphaFoldDB" id="A0A540VS10"/>
<sequence length="170" mass="18852">MKLAALGDRSWSYAWLAVQLGMSPSQLHAAVKRALAAQLAIRQEDTVVPQVRNLEEFLTHGLKYVFVPERGELTRGIPTAHAALPLAQHFASTSEPPPVWPDPEGQARGMAFALLYKLAPGAARKDPRLYELLVLVDAIRGGRAREHQLAIRELKKRLVIDHDDSKPDLI</sequence>
<protein>
    <submittedName>
        <fullName evidence="1">Uncharacterized protein</fullName>
    </submittedName>
</protein>
<name>A0A540VS10_9GAMM</name>
<accession>A0A540VS10</accession>
<comment type="caution">
    <text evidence="1">The sequence shown here is derived from an EMBL/GenBank/DDBJ whole genome shotgun (WGS) entry which is preliminary data.</text>
</comment>